<name>A0A2B4RDG3_STYPI</name>
<reference evidence="3" key="1">
    <citation type="journal article" date="2017" name="bioRxiv">
        <title>Comparative analysis of the genomes of Stylophora pistillata and Acropora digitifera provides evidence for extensive differences between species of corals.</title>
        <authorList>
            <person name="Voolstra C.R."/>
            <person name="Li Y."/>
            <person name="Liew Y.J."/>
            <person name="Baumgarten S."/>
            <person name="Zoccola D."/>
            <person name="Flot J.-F."/>
            <person name="Tambutte S."/>
            <person name="Allemand D."/>
            <person name="Aranda M."/>
        </authorList>
    </citation>
    <scope>NUCLEOTIDE SEQUENCE [LARGE SCALE GENOMIC DNA]</scope>
</reference>
<dbReference type="Proteomes" id="UP000225706">
    <property type="component" value="Unassembled WGS sequence"/>
</dbReference>
<sequence length="611" mass="68374">MAERSKKLSEELEDVIRLLGQASLNDEEVQEVLNLAQGVPLQPPETYTPLDLEKALAKDMFDFYCFLAATKYCQLTHAQSDATRIMGHAQFLYESIAERSYPIPKNIGGREVARHSKKLLTDICRSVTMCRKVQMFERKQQEQLRRAANIEGDVQHESDQDPDWSTDEETATPDSCDDEVSLRVGKPLLPEDVEGGSSDVAETVEDEGEPEIRTPPTPRPSMSGTSKPAMSCLVPCCRGYSCPNLKRHLQKVHVRKGDLSQEDMQRMFVLATAGKQKFGPIKATKGRETKQKEGKNRRRRERGGDGGVRLEYLNMRQKTIVSHGYYSFHFKDFSPPPKRARQTSPETVESGPRVPADIVPATPPRATTPSVAPVKAAEDDSQESDSESEGCLQHACQVKKLLEEMEPSGSNVEVLCKEDGCKVWLDWLVPSLGKKAARTLKSYLNSLQMFLHYLVKRRQRGDLPTLSKPTLDILQEMLASLKGWRRTITKETSSERFSRILQETERLLTTHEVSQIMASRPAVEGQKTLVDAEKCTDTQNLTLAQYTAARDCLIVSLTRSVAMRPGALETATIAQWKAARWGAKEQAKVIGSFFWCQRVSSAVAGIRTVTS</sequence>
<feature type="compositionally biased region" description="Basic and acidic residues" evidence="1">
    <location>
        <begin position="285"/>
        <end position="294"/>
    </location>
</feature>
<feature type="region of interest" description="Disordered" evidence="1">
    <location>
        <begin position="150"/>
        <end position="226"/>
    </location>
</feature>
<evidence type="ECO:0000313" key="2">
    <source>
        <dbReference type="EMBL" id="PFX15681.1"/>
    </source>
</evidence>
<evidence type="ECO:0000313" key="3">
    <source>
        <dbReference type="Proteomes" id="UP000225706"/>
    </source>
</evidence>
<dbReference type="OrthoDB" id="10635821at2759"/>
<feature type="compositionally biased region" description="Acidic residues" evidence="1">
    <location>
        <begin position="379"/>
        <end position="388"/>
    </location>
</feature>
<feature type="region of interest" description="Disordered" evidence="1">
    <location>
        <begin position="282"/>
        <end position="307"/>
    </location>
</feature>
<protein>
    <submittedName>
        <fullName evidence="2">Uncharacterized protein</fullName>
    </submittedName>
</protein>
<accession>A0A2B4RDG3</accession>
<organism evidence="2 3">
    <name type="scientific">Stylophora pistillata</name>
    <name type="common">Smooth cauliflower coral</name>
    <dbReference type="NCBI Taxonomy" id="50429"/>
    <lineage>
        <taxon>Eukaryota</taxon>
        <taxon>Metazoa</taxon>
        <taxon>Cnidaria</taxon>
        <taxon>Anthozoa</taxon>
        <taxon>Hexacorallia</taxon>
        <taxon>Scleractinia</taxon>
        <taxon>Astrocoeniina</taxon>
        <taxon>Pocilloporidae</taxon>
        <taxon>Stylophora</taxon>
    </lineage>
</organism>
<comment type="caution">
    <text evidence="2">The sequence shown here is derived from an EMBL/GenBank/DDBJ whole genome shotgun (WGS) entry which is preliminary data.</text>
</comment>
<dbReference type="AlphaFoldDB" id="A0A2B4RDG3"/>
<proteinExistence type="predicted"/>
<gene>
    <name evidence="2" type="ORF">AWC38_SpisGene20095</name>
</gene>
<feature type="compositionally biased region" description="Acidic residues" evidence="1">
    <location>
        <begin position="160"/>
        <end position="179"/>
    </location>
</feature>
<evidence type="ECO:0000256" key="1">
    <source>
        <dbReference type="SAM" id="MobiDB-lite"/>
    </source>
</evidence>
<keyword evidence="3" id="KW-1185">Reference proteome</keyword>
<feature type="region of interest" description="Disordered" evidence="1">
    <location>
        <begin position="333"/>
        <end position="389"/>
    </location>
</feature>
<dbReference type="EMBL" id="LSMT01000622">
    <property type="protein sequence ID" value="PFX15681.1"/>
    <property type="molecule type" value="Genomic_DNA"/>
</dbReference>